<name>A0A7R9AQB8_TIMSH</name>
<sequence>MFTCTCVKVELKIFLERPPSVHPAGIQAPCLPVIASLVQHENDTVDQTGPVLDHVPFQPTIQIKSEANRMVTDTFWKEPWKEREGKIMAALLPIFALAQAQLQEPSVSAYYVLVPEHHLTKRGVYGEDAEGGGGDYGGHDFNAQHSVEVVHHQSIPIVKTVRVPVPHHVPVPVPHPVPVPVPQPYPVHVRVPQRVEVPYIKHVQVPVEKLYPVHVDKPVPVPVEKPYHVYVEKHIPVPIPKPYPVHVPVYKHIYHAPKHSSHHSGGWH</sequence>
<dbReference type="AlphaFoldDB" id="A0A7R9AQB8"/>
<gene>
    <name evidence="1" type="ORF">TSIB3V08_LOCUS2796</name>
</gene>
<proteinExistence type="predicted"/>
<evidence type="ECO:0000313" key="1">
    <source>
        <dbReference type="EMBL" id="CAD7258570.1"/>
    </source>
</evidence>
<dbReference type="PANTHER" id="PTHR47771:SF3">
    <property type="entry name" value="LD27203P"/>
    <property type="match status" value="1"/>
</dbReference>
<accession>A0A7R9AQB8</accession>
<dbReference type="EMBL" id="OC000881">
    <property type="protein sequence ID" value="CAD7258570.1"/>
    <property type="molecule type" value="Genomic_DNA"/>
</dbReference>
<organism evidence="1">
    <name type="scientific">Timema shepardi</name>
    <name type="common">Walking stick</name>
    <dbReference type="NCBI Taxonomy" id="629360"/>
    <lineage>
        <taxon>Eukaryota</taxon>
        <taxon>Metazoa</taxon>
        <taxon>Ecdysozoa</taxon>
        <taxon>Arthropoda</taxon>
        <taxon>Hexapoda</taxon>
        <taxon>Insecta</taxon>
        <taxon>Pterygota</taxon>
        <taxon>Neoptera</taxon>
        <taxon>Polyneoptera</taxon>
        <taxon>Phasmatodea</taxon>
        <taxon>Timematodea</taxon>
        <taxon>Timematoidea</taxon>
        <taxon>Timematidae</taxon>
        <taxon>Timema</taxon>
    </lineage>
</organism>
<reference evidence="1" key="1">
    <citation type="submission" date="2020-11" db="EMBL/GenBank/DDBJ databases">
        <authorList>
            <person name="Tran Van P."/>
        </authorList>
    </citation>
    <scope>NUCLEOTIDE SEQUENCE</scope>
</reference>
<protein>
    <submittedName>
        <fullName evidence="1">Uncharacterized protein</fullName>
    </submittedName>
</protein>
<dbReference type="PANTHER" id="PTHR47771">
    <property type="entry name" value="LD27203P-RELATED"/>
    <property type="match status" value="1"/>
</dbReference>